<sequence>MAFEALKQRQRSIRDGFTPEFGLKIHRAISWVRRAEQEPEDPDAAFVFWWIAFNAAYADEQSVGEARAAFQDFFAKLHALDLEGRLYDAVWATFPGPIRVFLENPYVYGPFWKHHNGEAEYGDWQDRFARAKRAFSMALAGKDTARILSMLFDRLYVLRNQILHGGATWDSRVNRDQLRDASAILGTIVPIMIDLMMDNPHADWGRPHYPVVEA</sequence>
<evidence type="ECO:0000313" key="2">
    <source>
        <dbReference type="Proteomes" id="UP000617355"/>
    </source>
</evidence>
<dbReference type="Proteomes" id="UP000617355">
    <property type="component" value="Unassembled WGS sequence"/>
</dbReference>
<accession>A0ABQ1QL04</accession>
<comment type="caution">
    <text evidence="1">The sequence shown here is derived from an EMBL/GenBank/DDBJ whole genome shotgun (WGS) entry which is preliminary data.</text>
</comment>
<dbReference type="RefSeq" id="WP_188526599.1">
    <property type="nucleotide sequence ID" value="NZ_BMGI01000001.1"/>
</dbReference>
<organism evidence="1 2">
    <name type="scientific">Sinisalibacter lacisalsi</name>
    <dbReference type="NCBI Taxonomy" id="1526570"/>
    <lineage>
        <taxon>Bacteria</taxon>
        <taxon>Pseudomonadati</taxon>
        <taxon>Pseudomonadota</taxon>
        <taxon>Alphaproteobacteria</taxon>
        <taxon>Rhodobacterales</taxon>
        <taxon>Roseobacteraceae</taxon>
        <taxon>Sinisalibacter</taxon>
    </lineage>
</organism>
<evidence type="ECO:0000313" key="1">
    <source>
        <dbReference type="EMBL" id="GGD28845.1"/>
    </source>
</evidence>
<dbReference type="EMBL" id="BMGI01000001">
    <property type="protein sequence ID" value="GGD28845.1"/>
    <property type="molecule type" value="Genomic_DNA"/>
</dbReference>
<gene>
    <name evidence="1" type="ORF">GCM10011358_11160</name>
</gene>
<reference evidence="2" key="1">
    <citation type="journal article" date="2019" name="Int. J. Syst. Evol. Microbiol.">
        <title>The Global Catalogue of Microorganisms (GCM) 10K type strain sequencing project: providing services to taxonomists for standard genome sequencing and annotation.</title>
        <authorList>
            <consortium name="The Broad Institute Genomics Platform"/>
            <consortium name="The Broad Institute Genome Sequencing Center for Infectious Disease"/>
            <person name="Wu L."/>
            <person name="Ma J."/>
        </authorList>
    </citation>
    <scope>NUCLEOTIDE SEQUENCE [LARGE SCALE GENOMIC DNA]</scope>
    <source>
        <strain evidence="2">CGMCC 1.12922</strain>
    </source>
</reference>
<protein>
    <recommendedName>
        <fullName evidence="3">Apea-like HEPN domain-containing protein</fullName>
    </recommendedName>
</protein>
<keyword evidence="2" id="KW-1185">Reference proteome</keyword>
<name>A0ABQ1QL04_9RHOB</name>
<proteinExistence type="predicted"/>
<evidence type="ECO:0008006" key="3">
    <source>
        <dbReference type="Google" id="ProtNLM"/>
    </source>
</evidence>